<comment type="caution">
    <text evidence="4">The sequence shown here is derived from an EMBL/GenBank/DDBJ whole genome shotgun (WGS) entry which is preliminary data.</text>
</comment>
<dbReference type="CDD" id="cd03801">
    <property type="entry name" value="GT4_PimA-like"/>
    <property type="match status" value="1"/>
</dbReference>
<dbReference type="GO" id="GO:0016757">
    <property type="term" value="F:glycosyltransferase activity"/>
    <property type="evidence" value="ECO:0007669"/>
    <property type="project" value="UniProtKB-KW"/>
</dbReference>
<dbReference type="RefSeq" id="WP_104387967.1">
    <property type="nucleotide sequence ID" value="NZ_PGEM01000078.1"/>
</dbReference>
<dbReference type="Proteomes" id="UP000239589">
    <property type="component" value="Unassembled WGS sequence"/>
</dbReference>
<dbReference type="Pfam" id="PF00534">
    <property type="entry name" value="Glycos_transf_1"/>
    <property type="match status" value="1"/>
</dbReference>
<evidence type="ECO:0000313" key="5">
    <source>
        <dbReference type="Proteomes" id="UP000239589"/>
    </source>
</evidence>
<evidence type="ECO:0000259" key="3">
    <source>
        <dbReference type="Pfam" id="PF00534"/>
    </source>
</evidence>
<keyword evidence="5" id="KW-1185">Reference proteome</keyword>
<sequence>MLTRNNPIEAQQKIYHCSPVNIAGGGGLETYITALINSQNSELINHGTEPEEFVISSLKNIKQSDYELLHIHDPDMLIDFREECPAVLTIHNHSSYCPSGTKYLADRQQECDRSMHPLGCTWGHLIDGCGSRRPKNIIQDWQNAYYFLKNIKNLNIAVIANSNYVREKLIYHGLSPNKVTTLYCAVERSKHPVIPLNQEIHQQQHILFVGRIVPYKGIESLIKALAKTNPKIHLDIAGEGWAKPKMIELAEKMGLSDRITWHGWCNGDKLEALYQQCFSVIFPSLWPEPAGLVTLEAYAHCRPIIASATGGIPEYIQNHQTGILVPPHDLQKLGDAINELSGNYHQARLMGEKGHDLFEQKFVMDVHIQELEKSYHKTMTEFYSRKK</sequence>
<keyword evidence="2 4" id="KW-0808">Transferase</keyword>
<accession>A0A2S6CTR5</accession>
<dbReference type="Gene3D" id="3.40.50.2000">
    <property type="entry name" value="Glycogen Phosphorylase B"/>
    <property type="match status" value="2"/>
</dbReference>
<dbReference type="SUPFAM" id="SSF53756">
    <property type="entry name" value="UDP-Glycosyltransferase/glycogen phosphorylase"/>
    <property type="match status" value="1"/>
</dbReference>
<dbReference type="AlphaFoldDB" id="A0A2S6CTR5"/>
<evidence type="ECO:0000256" key="2">
    <source>
        <dbReference type="ARBA" id="ARBA00022679"/>
    </source>
</evidence>
<keyword evidence="1" id="KW-0328">Glycosyltransferase</keyword>
<name>A0A2S6CTR5_9CYAN</name>
<dbReference type="PANTHER" id="PTHR12526">
    <property type="entry name" value="GLYCOSYLTRANSFERASE"/>
    <property type="match status" value="1"/>
</dbReference>
<feature type="domain" description="Glycosyl transferase family 1" evidence="3">
    <location>
        <begin position="201"/>
        <end position="354"/>
    </location>
</feature>
<dbReference type="OrthoDB" id="9787111at2"/>
<gene>
    <name evidence="4" type="ORF">CUN59_11495</name>
</gene>
<evidence type="ECO:0000256" key="1">
    <source>
        <dbReference type="ARBA" id="ARBA00022676"/>
    </source>
</evidence>
<proteinExistence type="predicted"/>
<evidence type="ECO:0000313" key="4">
    <source>
        <dbReference type="EMBL" id="PPJ63163.1"/>
    </source>
</evidence>
<organism evidence="4 5">
    <name type="scientific">Cuspidothrix issatschenkoi CHARLIE-1</name>
    <dbReference type="NCBI Taxonomy" id="2052836"/>
    <lineage>
        <taxon>Bacteria</taxon>
        <taxon>Bacillati</taxon>
        <taxon>Cyanobacteriota</taxon>
        <taxon>Cyanophyceae</taxon>
        <taxon>Nostocales</taxon>
        <taxon>Aphanizomenonaceae</taxon>
        <taxon>Cuspidothrix</taxon>
    </lineage>
</organism>
<reference evidence="4 5" key="1">
    <citation type="submission" date="2018-02" db="EMBL/GenBank/DDBJ databases">
        <title>Discovery of a pederin family compound in a non-symbiotic bloom-forming cyanobacterium.</title>
        <authorList>
            <person name="Kust A."/>
            <person name="Mares J."/>
            <person name="Jokela J."/>
            <person name="Urajova P."/>
            <person name="Hajek J."/>
            <person name="Saurav K."/>
            <person name="Voracova K."/>
            <person name="Fewer D.P."/>
            <person name="Haapaniemi E."/>
            <person name="Permi P."/>
            <person name="Rehakova K."/>
            <person name="Sivonen K."/>
            <person name="Hrouzek P."/>
        </authorList>
    </citation>
    <scope>NUCLEOTIDE SEQUENCE [LARGE SCALE GENOMIC DNA]</scope>
    <source>
        <strain evidence="4 5">CHARLIE-1</strain>
    </source>
</reference>
<dbReference type="InterPro" id="IPR001296">
    <property type="entry name" value="Glyco_trans_1"/>
</dbReference>
<dbReference type="EMBL" id="PGEM01000078">
    <property type="protein sequence ID" value="PPJ63163.1"/>
    <property type="molecule type" value="Genomic_DNA"/>
</dbReference>
<dbReference type="PANTHER" id="PTHR12526:SF510">
    <property type="entry name" value="D-INOSITOL 3-PHOSPHATE GLYCOSYLTRANSFERASE"/>
    <property type="match status" value="1"/>
</dbReference>
<protein>
    <submittedName>
        <fullName evidence="4">Colanic acid biosynthesis glycosyltransferase WcaL</fullName>
    </submittedName>
</protein>